<keyword evidence="1" id="KW-0732">Signal</keyword>
<feature type="signal peptide" evidence="1">
    <location>
        <begin position="1"/>
        <end position="23"/>
    </location>
</feature>
<name>A0A239BG89_9BACT</name>
<evidence type="ECO:0008006" key="4">
    <source>
        <dbReference type="Google" id="ProtNLM"/>
    </source>
</evidence>
<reference evidence="3" key="1">
    <citation type="submission" date="2017-06" db="EMBL/GenBank/DDBJ databases">
        <authorList>
            <person name="Varghese N."/>
            <person name="Submissions S."/>
        </authorList>
    </citation>
    <scope>NUCLEOTIDE SEQUENCE [LARGE SCALE GENOMIC DNA]</scope>
    <source>
        <strain evidence="3">NKM1</strain>
    </source>
</reference>
<dbReference type="AlphaFoldDB" id="A0A239BG89"/>
<accession>A0A239BG89</accession>
<gene>
    <name evidence="2" type="ORF">SAMN06296052_101372</name>
</gene>
<dbReference type="RefSeq" id="WP_245842245.1">
    <property type="nucleotide sequence ID" value="NZ_FZOQ01000001.1"/>
</dbReference>
<organism evidence="2 3">
    <name type="scientific">Pontibacter ummariensis</name>
    <dbReference type="NCBI Taxonomy" id="1610492"/>
    <lineage>
        <taxon>Bacteria</taxon>
        <taxon>Pseudomonadati</taxon>
        <taxon>Bacteroidota</taxon>
        <taxon>Cytophagia</taxon>
        <taxon>Cytophagales</taxon>
        <taxon>Hymenobacteraceae</taxon>
        <taxon>Pontibacter</taxon>
    </lineage>
</organism>
<evidence type="ECO:0000256" key="1">
    <source>
        <dbReference type="SAM" id="SignalP"/>
    </source>
</evidence>
<evidence type="ECO:0000313" key="3">
    <source>
        <dbReference type="Proteomes" id="UP000198432"/>
    </source>
</evidence>
<feature type="chain" id="PRO_5012986368" description="Outer membrane protein beta-barrel domain-containing protein" evidence="1">
    <location>
        <begin position="24"/>
        <end position="169"/>
    </location>
</feature>
<protein>
    <recommendedName>
        <fullName evidence="4">Outer membrane protein beta-barrel domain-containing protein</fullName>
    </recommendedName>
</protein>
<sequence>MLYKKLYRLFFLLVLLLPFQLFAQGFSTENAVYLEVAGNSDTYSINYERILYQQGLLKAGLRAGIGTNLFILEDDTGVYPIVPVEAIALLGRERKHFEFGLGYTRRFTDDVDLLRNMYFGRIGFRYQKPEGGLLVRVALTPFISPESNTGRTPGTPLIPRFGFSVGYSF</sequence>
<dbReference type="EMBL" id="FZOQ01000001">
    <property type="protein sequence ID" value="SNS06749.1"/>
    <property type="molecule type" value="Genomic_DNA"/>
</dbReference>
<dbReference type="Proteomes" id="UP000198432">
    <property type="component" value="Unassembled WGS sequence"/>
</dbReference>
<evidence type="ECO:0000313" key="2">
    <source>
        <dbReference type="EMBL" id="SNS06749.1"/>
    </source>
</evidence>
<keyword evidence="3" id="KW-1185">Reference proteome</keyword>
<proteinExistence type="predicted"/>